<name>A0ABY8R103_PARBF</name>
<protein>
    <submittedName>
        <fullName evidence="5">Helix-turn-helix transcriptional regulator</fullName>
    </submittedName>
</protein>
<accession>A0ABY8R103</accession>
<dbReference type="InterPro" id="IPR037923">
    <property type="entry name" value="HTH-like"/>
</dbReference>
<dbReference type="SUPFAM" id="SSF51215">
    <property type="entry name" value="Regulatory protein AraC"/>
    <property type="match status" value="1"/>
</dbReference>
<keyword evidence="6" id="KW-1185">Reference proteome</keyword>
<keyword evidence="1" id="KW-0805">Transcription regulation</keyword>
<dbReference type="SUPFAM" id="SSF46689">
    <property type="entry name" value="Homeodomain-like"/>
    <property type="match status" value="2"/>
</dbReference>
<dbReference type="InterPro" id="IPR014710">
    <property type="entry name" value="RmlC-like_jellyroll"/>
</dbReference>
<feature type="domain" description="HTH araC/xylS-type" evidence="4">
    <location>
        <begin position="281"/>
        <end position="379"/>
    </location>
</feature>
<dbReference type="PROSITE" id="PS01124">
    <property type="entry name" value="HTH_ARAC_FAMILY_2"/>
    <property type="match status" value="1"/>
</dbReference>
<evidence type="ECO:0000313" key="6">
    <source>
        <dbReference type="Proteomes" id="UP001239169"/>
    </source>
</evidence>
<dbReference type="Proteomes" id="UP001239169">
    <property type="component" value="Chromosome"/>
</dbReference>
<dbReference type="Gene3D" id="1.10.10.60">
    <property type="entry name" value="Homeodomain-like"/>
    <property type="match status" value="2"/>
</dbReference>
<dbReference type="InterPro" id="IPR018060">
    <property type="entry name" value="HTH_AraC"/>
</dbReference>
<sequence length="385" mass="44900">MFDKITSPKFKFFGEVINTYNEIDNSHLHNFTNKSISDLKFLTNDEVFIKVLSGVVMILVSFDSSSLNSFIVNRPIRLKKGLYFNFISISDKSSIHISKPSYKFNSIPLTHDYVYSSISPSLHINEIYTKFYQEKGCSYIFKGESHPYWELTYVDKGMLNTDIDSNSYTLNQGDLIFYAPLQFHNQYTIENNTCSYLTINFNMDFDDYEFLCNKVFTLNRDSHHIIQNLINELSNQDIYSDDLSLCYLKQLIINTLRFKNLQGQHKPTTHMQQSYEDDQLNNILKYIDKNINKKINISTLCNEFCISSTTLHSLFKKNTSKTVNNYINDIKLKKSKELIKSSSYTFSQISELLGFSSIHYFSRKFKSHFGISPLNIPNLYISKGR</sequence>
<dbReference type="Pfam" id="PF02311">
    <property type="entry name" value="AraC_binding"/>
    <property type="match status" value="1"/>
</dbReference>
<dbReference type="PANTHER" id="PTHR43280:SF28">
    <property type="entry name" value="HTH-TYPE TRANSCRIPTIONAL ACTIVATOR RHAS"/>
    <property type="match status" value="1"/>
</dbReference>
<organism evidence="5 6">
    <name type="scientific">Paraclostridium bifermentans</name>
    <name type="common">Clostridium bifermentans</name>
    <dbReference type="NCBI Taxonomy" id="1490"/>
    <lineage>
        <taxon>Bacteria</taxon>
        <taxon>Bacillati</taxon>
        <taxon>Bacillota</taxon>
        <taxon>Clostridia</taxon>
        <taxon>Peptostreptococcales</taxon>
        <taxon>Peptostreptococcaceae</taxon>
        <taxon>Paraclostridium</taxon>
    </lineage>
</organism>
<evidence type="ECO:0000259" key="4">
    <source>
        <dbReference type="PROSITE" id="PS01124"/>
    </source>
</evidence>
<reference evidence="5 6" key="1">
    <citation type="submission" date="2023-04" db="EMBL/GenBank/DDBJ databases">
        <title>Bacteria Genome Submission.</title>
        <authorList>
            <person name="Isaac P."/>
        </authorList>
    </citation>
    <scope>NUCLEOTIDE SEQUENCE [LARGE SCALE GENOMIC DNA]</scope>
    <source>
        <strain evidence="5 6">SampleS7P1</strain>
    </source>
</reference>
<dbReference type="EMBL" id="CP124685">
    <property type="protein sequence ID" value="WGX74552.1"/>
    <property type="molecule type" value="Genomic_DNA"/>
</dbReference>
<dbReference type="PANTHER" id="PTHR43280">
    <property type="entry name" value="ARAC-FAMILY TRANSCRIPTIONAL REGULATOR"/>
    <property type="match status" value="1"/>
</dbReference>
<evidence type="ECO:0000256" key="3">
    <source>
        <dbReference type="ARBA" id="ARBA00023163"/>
    </source>
</evidence>
<dbReference type="InterPro" id="IPR018062">
    <property type="entry name" value="HTH_AraC-typ_CS"/>
</dbReference>
<dbReference type="SMART" id="SM00342">
    <property type="entry name" value="HTH_ARAC"/>
    <property type="match status" value="1"/>
</dbReference>
<dbReference type="Pfam" id="PF12833">
    <property type="entry name" value="HTH_18"/>
    <property type="match status" value="1"/>
</dbReference>
<gene>
    <name evidence="5" type="ORF">QJS64_10085</name>
</gene>
<proteinExistence type="predicted"/>
<keyword evidence="2" id="KW-0238">DNA-binding</keyword>
<evidence type="ECO:0000256" key="1">
    <source>
        <dbReference type="ARBA" id="ARBA00023015"/>
    </source>
</evidence>
<evidence type="ECO:0000256" key="2">
    <source>
        <dbReference type="ARBA" id="ARBA00023125"/>
    </source>
</evidence>
<evidence type="ECO:0000313" key="5">
    <source>
        <dbReference type="EMBL" id="WGX74552.1"/>
    </source>
</evidence>
<dbReference type="Gene3D" id="2.60.120.10">
    <property type="entry name" value="Jelly Rolls"/>
    <property type="match status" value="1"/>
</dbReference>
<dbReference type="PROSITE" id="PS00041">
    <property type="entry name" value="HTH_ARAC_FAMILY_1"/>
    <property type="match status" value="1"/>
</dbReference>
<dbReference type="InterPro" id="IPR003313">
    <property type="entry name" value="AraC-bd"/>
</dbReference>
<dbReference type="InterPro" id="IPR009057">
    <property type="entry name" value="Homeodomain-like_sf"/>
</dbReference>
<keyword evidence="3" id="KW-0804">Transcription</keyword>